<dbReference type="Gene3D" id="3.60.15.10">
    <property type="entry name" value="Ribonuclease Z/Hydroxyacylglutathione hydrolase-like"/>
    <property type="match status" value="1"/>
</dbReference>
<evidence type="ECO:0000256" key="3">
    <source>
        <dbReference type="ARBA" id="ARBA00022801"/>
    </source>
</evidence>
<dbReference type="SUPFAM" id="SSF56281">
    <property type="entry name" value="Metallo-hydrolase/oxidoreductase"/>
    <property type="match status" value="1"/>
</dbReference>
<dbReference type="EMBL" id="JBHSWD010000001">
    <property type="protein sequence ID" value="MFC6591135.1"/>
    <property type="molecule type" value="Genomic_DNA"/>
</dbReference>
<evidence type="ECO:0000313" key="7">
    <source>
        <dbReference type="Proteomes" id="UP001596297"/>
    </source>
</evidence>
<dbReference type="Pfam" id="PF00753">
    <property type="entry name" value="Lactamase_B"/>
    <property type="match status" value="1"/>
</dbReference>
<feature type="domain" description="Metallo-beta-lactamase" evidence="5">
    <location>
        <begin position="64"/>
        <end position="269"/>
    </location>
</feature>
<gene>
    <name evidence="6" type="ORF">ACFP81_03215</name>
</gene>
<evidence type="ECO:0000256" key="1">
    <source>
        <dbReference type="ARBA" id="ARBA00007749"/>
    </source>
</evidence>
<protein>
    <submittedName>
        <fullName evidence="6">MBL fold metallo-hydrolase</fullName>
    </submittedName>
</protein>
<evidence type="ECO:0000259" key="5">
    <source>
        <dbReference type="SMART" id="SM00849"/>
    </source>
</evidence>
<evidence type="ECO:0000256" key="4">
    <source>
        <dbReference type="ARBA" id="ARBA00022833"/>
    </source>
</evidence>
<keyword evidence="3" id="KW-0378">Hydrolase</keyword>
<dbReference type="PANTHER" id="PTHR42978:SF6">
    <property type="entry name" value="QUORUM-QUENCHING LACTONASE YTNP-RELATED"/>
    <property type="match status" value="1"/>
</dbReference>
<proteinExistence type="inferred from homology"/>
<dbReference type="PANTHER" id="PTHR42978">
    <property type="entry name" value="QUORUM-QUENCHING LACTONASE YTNP-RELATED-RELATED"/>
    <property type="match status" value="1"/>
</dbReference>
<evidence type="ECO:0000313" key="6">
    <source>
        <dbReference type="EMBL" id="MFC6591135.1"/>
    </source>
</evidence>
<dbReference type="InterPro" id="IPR001279">
    <property type="entry name" value="Metallo-B-lactamas"/>
</dbReference>
<accession>A0ABW1YA07</accession>
<dbReference type="SMART" id="SM00849">
    <property type="entry name" value="Lactamase_B"/>
    <property type="match status" value="1"/>
</dbReference>
<organism evidence="6 7">
    <name type="scientific">Deinococcus lacus</name>
    <dbReference type="NCBI Taxonomy" id="392561"/>
    <lineage>
        <taxon>Bacteria</taxon>
        <taxon>Thermotogati</taxon>
        <taxon>Deinococcota</taxon>
        <taxon>Deinococci</taxon>
        <taxon>Deinococcales</taxon>
        <taxon>Deinococcaceae</taxon>
        <taxon>Deinococcus</taxon>
    </lineage>
</organism>
<dbReference type="InterPro" id="IPR051013">
    <property type="entry name" value="MBL_superfamily_lactonases"/>
</dbReference>
<name>A0ABW1YA07_9DEIO</name>
<dbReference type="InterPro" id="IPR036866">
    <property type="entry name" value="RibonucZ/Hydroxyglut_hydro"/>
</dbReference>
<keyword evidence="2" id="KW-0479">Metal-binding</keyword>
<evidence type="ECO:0000256" key="2">
    <source>
        <dbReference type="ARBA" id="ARBA00022723"/>
    </source>
</evidence>
<comment type="similarity">
    <text evidence="1">Belongs to the metallo-beta-lactamase superfamily.</text>
</comment>
<dbReference type="RefSeq" id="WP_380082143.1">
    <property type="nucleotide sequence ID" value="NZ_JBHSWD010000001.1"/>
</dbReference>
<dbReference type="Proteomes" id="UP001596297">
    <property type="component" value="Unassembled WGS sequence"/>
</dbReference>
<reference evidence="7" key="1">
    <citation type="journal article" date="2019" name="Int. J. Syst. Evol. Microbiol.">
        <title>The Global Catalogue of Microorganisms (GCM) 10K type strain sequencing project: providing services to taxonomists for standard genome sequencing and annotation.</title>
        <authorList>
            <consortium name="The Broad Institute Genomics Platform"/>
            <consortium name="The Broad Institute Genome Sequencing Center for Infectious Disease"/>
            <person name="Wu L."/>
            <person name="Ma J."/>
        </authorList>
    </citation>
    <scope>NUCLEOTIDE SEQUENCE [LARGE SCALE GENOMIC DNA]</scope>
    <source>
        <strain evidence="7">CGMCC 1.15772</strain>
    </source>
</reference>
<keyword evidence="7" id="KW-1185">Reference proteome</keyword>
<comment type="caution">
    <text evidence="6">The sequence shown here is derived from an EMBL/GenBank/DDBJ whole genome shotgun (WGS) entry which is preliminary data.</text>
</comment>
<keyword evidence="4" id="KW-0862">Zinc</keyword>
<sequence>MNSQTSAGLAAGPWATSRQIGEATVTTLTDGVFRLDGGAMFGTVPRVFWETAAPADELNRIRLRINPLLIQLGGQNILVETGFWDQGGEKFESIYALDRDETVFRGLGAVGLAPGDIDIVINTHLHFDHAGRNVTPAGEPTFPNARYVVQRQELEDARFPHERSRASYIPGTFEPLLEAGLFDVVEGEAEIVPGVRVVPLPGHNLGQQGVILESGGETLVYTADLVATRAHAPYAFVMGYDLYPVTCLEERKRWLPQWFEQGAVLCPPHDPDGAFFRLAESKKGFTLEPLSP</sequence>